<dbReference type="InterPro" id="IPR007052">
    <property type="entry name" value="CS_dom"/>
</dbReference>
<dbReference type="InterPro" id="IPR008978">
    <property type="entry name" value="HSP20-like_chaperone"/>
</dbReference>
<comment type="similarity">
    <text evidence="1 2">Belongs to the small heat shock protein (HSP20) family.</text>
</comment>
<dbReference type="SUPFAM" id="SSF49764">
    <property type="entry name" value="HSP20-like chaperones"/>
    <property type="match status" value="1"/>
</dbReference>
<evidence type="ECO:0000259" key="3">
    <source>
        <dbReference type="PROSITE" id="PS01031"/>
    </source>
</evidence>
<proteinExistence type="inferred from homology"/>
<feature type="domain" description="SHSP" evidence="3">
    <location>
        <begin position="45"/>
        <end position="157"/>
    </location>
</feature>
<dbReference type="CDD" id="cd06464">
    <property type="entry name" value="ACD_sHsps-like"/>
    <property type="match status" value="1"/>
</dbReference>
<evidence type="ECO:0000259" key="4">
    <source>
        <dbReference type="PROSITE" id="PS51203"/>
    </source>
</evidence>
<dbReference type="RefSeq" id="WP_145377858.1">
    <property type="nucleotide sequence ID" value="NZ_CP036276.1"/>
</dbReference>
<dbReference type="InterPro" id="IPR002068">
    <property type="entry name" value="A-crystallin/Hsp20_dom"/>
</dbReference>
<dbReference type="PANTHER" id="PTHR11527">
    <property type="entry name" value="HEAT-SHOCK PROTEIN 20 FAMILY MEMBER"/>
    <property type="match status" value="1"/>
</dbReference>
<keyword evidence="6" id="KW-1185">Reference proteome</keyword>
<protein>
    <submittedName>
        <fullName evidence="5">Spore protein SP21</fullName>
    </submittedName>
</protein>
<dbReference type="Proteomes" id="UP000319383">
    <property type="component" value="Chromosome"/>
</dbReference>
<feature type="domain" description="CS" evidence="4">
    <location>
        <begin position="49"/>
        <end position="155"/>
    </location>
</feature>
<dbReference type="KEGG" id="sdyn:Mal52_39420"/>
<dbReference type="Pfam" id="PF00011">
    <property type="entry name" value="HSP20"/>
    <property type="match status" value="1"/>
</dbReference>
<evidence type="ECO:0000256" key="2">
    <source>
        <dbReference type="RuleBase" id="RU003616"/>
    </source>
</evidence>
<reference evidence="5 6" key="1">
    <citation type="submission" date="2019-02" db="EMBL/GenBank/DDBJ databases">
        <title>Deep-cultivation of Planctomycetes and their phenomic and genomic characterization uncovers novel biology.</title>
        <authorList>
            <person name="Wiegand S."/>
            <person name="Jogler M."/>
            <person name="Boedeker C."/>
            <person name="Pinto D."/>
            <person name="Vollmers J."/>
            <person name="Rivas-Marin E."/>
            <person name="Kohn T."/>
            <person name="Peeters S.H."/>
            <person name="Heuer A."/>
            <person name="Rast P."/>
            <person name="Oberbeckmann S."/>
            <person name="Bunk B."/>
            <person name="Jeske O."/>
            <person name="Meyerdierks A."/>
            <person name="Storesund J.E."/>
            <person name="Kallscheuer N."/>
            <person name="Luecker S."/>
            <person name="Lage O.M."/>
            <person name="Pohl T."/>
            <person name="Merkel B.J."/>
            <person name="Hornburger P."/>
            <person name="Mueller R.-W."/>
            <person name="Bruemmer F."/>
            <person name="Labrenz M."/>
            <person name="Spormann A.M."/>
            <person name="Op den Camp H."/>
            <person name="Overmann J."/>
            <person name="Amann R."/>
            <person name="Jetten M.S.M."/>
            <person name="Mascher T."/>
            <person name="Medema M.H."/>
            <person name="Devos D.P."/>
            <person name="Kaster A.-K."/>
            <person name="Ovreas L."/>
            <person name="Rohde M."/>
            <person name="Galperin M.Y."/>
            <person name="Jogler C."/>
        </authorList>
    </citation>
    <scope>NUCLEOTIDE SEQUENCE [LARGE SCALE GENOMIC DNA]</scope>
    <source>
        <strain evidence="5 6">Mal52</strain>
    </source>
</reference>
<gene>
    <name evidence="5" type="primary">hspA_5</name>
    <name evidence="5" type="ORF">Mal52_39420</name>
</gene>
<dbReference type="AlphaFoldDB" id="A0A517ZSI6"/>
<dbReference type="InterPro" id="IPR031107">
    <property type="entry name" value="Small_HSP"/>
</dbReference>
<name>A0A517ZSI6_9PLAN</name>
<organism evidence="5 6">
    <name type="scientific">Symmachiella dynata</name>
    <dbReference type="NCBI Taxonomy" id="2527995"/>
    <lineage>
        <taxon>Bacteria</taxon>
        <taxon>Pseudomonadati</taxon>
        <taxon>Planctomycetota</taxon>
        <taxon>Planctomycetia</taxon>
        <taxon>Planctomycetales</taxon>
        <taxon>Planctomycetaceae</taxon>
        <taxon>Symmachiella</taxon>
    </lineage>
</organism>
<dbReference type="PROSITE" id="PS51203">
    <property type="entry name" value="CS"/>
    <property type="match status" value="1"/>
</dbReference>
<accession>A0A517ZSI6</accession>
<dbReference type="EMBL" id="CP036276">
    <property type="protein sequence ID" value="QDU45448.1"/>
    <property type="molecule type" value="Genomic_DNA"/>
</dbReference>
<evidence type="ECO:0000313" key="5">
    <source>
        <dbReference type="EMBL" id="QDU45448.1"/>
    </source>
</evidence>
<dbReference type="PROSITE" id="PS01031">
    <property type="entry name" value="SHSP"/>
    <property type="match status" value="1"/>
</dbReference>
<sequence length="170" mass="18323">MSSTSTDPFEPRQTGEKVRQELEKLVETVWSGSERALGALGLSGLTGHEMHPRLDITETETAVEVVADIPGIDPENVNISLAGNMLTLSGTHPLRAPSEHSVVHRQERSAGEFSRSVPLPCPVNADDVSATAKNGVLEITLKKPEAEQVHQIQIHVKSHETDPVGNTEPS</sequence>
<dbReference type="Gene3D" id="2.60.40.790">
    <property type="match status" value="1"/>
</dbReference>
<evidence type="ECO:0000256" key="1">
    <source>
        <dbReference type="PROSITE-ProRule" id="PRU00285"/>
    </source>
</evidence>
<evidence type="ECO:0000313" key="6">
    <source>
        <dbReference type="Proteomes" id="UP000319383"/>
    </source>
</evidence>